<dbReference type="SUPFAM" id="SSF55729">
    <property type="entry name" value="Acyl-CoA N-acyltransferases (Nat)"/>
    <property type="match status" value="1"/>
</dbReference>
<evidence type="ECO:0000259" key="1">
    <source>
        <dbReference type="PROSITE" id="PS51186"/>
    </source>
</evidence>
<dbReference type="Gene3D" id="3.40.630.30">
    <property type="match status" value="1"/>
</dbReference>
<dbReference type="InterPro" id="IPR016181">
    <property type="entry name" value="Acyl_CoA_acyltransferase"/>
</dbReference>
<dbReference type="EMBL" id="LAZR01000008">
    <property type="protein sequence ID" value="KKO09094.1"/>
    <property type="molecule type" value="Genomic_DNA"/>
</dbReference>
<comment type="caution">
    <text evidence="2">The sequence shown here is derived from an EMBL/GenBank/DDBJ whole genome shotgun (WGS) entry which is preliminary data.</text>
</comment>
<dbReference type="AlphaFoldDB" id="A0A0F9YW09"/>
<dbReference type="GO" id="GO:0016747">
    <property type="term" value="F:acyltransferase activity, transferring groups other than amino-acyl groups"/>
    <property type="evidence" value="ECO:0007669"/>
    <property type="project" value="InterPro"/>
</dbReference>
<dbReference type="CDD" id="cd04301">
    <property type="entry name" value="NAT_SF"/>
    <property type="match status" value="1"/>
</dbReference>
<evidence type="ECO:0000313" key="2">
    <source>
        <dbReference type="EMBL" id="KKO09094.1"/>
    </source>
</evidence>
<dbReference type="InterPro" id="IPR000182">
    <property type="entry name" value="GNAT_dom"/>
</dbReference>
<organism evidence="2">
    <name type="scientific">marine sediment metagenome</name>
    <dbReference type="NCBI Taxonomy" id="412755"/>
    <lineage>
        <taxon>unclassified sequences</taxon>
        <taxon>metagenomes</taxon>
        <taxon>ecological metagenomes</taxon>
    </lineage>
</organism>
<dbReference type="PROSITE" id="PS51186">
    <property type="entry name" value="GNAT"/>
    <property type="match status" value="1"/>
</dbReference>
<dbReference type="Pfam" id="PF13673">
    <property type="entry name" value="Acetyltransf_10"/>
    <property type="match status" value="1"/>
</dbReference>
<gene>
    <name evidence="2" type="ORF">LCGC14_0042130</name>
</gene>
<sequence>MNFIEMAFASEAYERAWLLRQTVLRAPLGLTLDISERATEASHRHFALFTDDDTLAACISVVPLPDACAKLRQMAVNELMQGAGLGRALITRVEALLAEQGYRYLHMHARESAVGFYQKLGYRSEGDPFIEVTIAHIRMSKTLSITPQRPA</sequence>
<protein>
    <recommendedName>
        <fullName evidence="1">N-acetyltransferase domain-containing protein</fullName>
    </recommendedName>
</protein>
<feature type="domain" description="N-acetyltransferase" evidence="1">
    <location>
        <begin position="1"/>
        <end position="144"/>
    </location>
</feature>
<proteinExistence type="predicted"/>
<accession>A0A0F9YW09</accession>
<name>A0A0F9YW09_9ZZZZ</name>
<reference evidence="2" key="1">
    <citation type="journal article" date="2015" name="Nature">
        <title>Complex archaea that bridge the gap between prokaryotes and eukaryotes.</title>
        <authorList>
            <person name="Spang A."/>
            <person name="Saw J.H."/>
            <person name="Jorgensen S.L."/>
            <person name="Zaremba-Niedzwiedzka K."/>
            <person name="Martijn J."/>
            <person name="Lind A.E."/>
            <person name="van Eijk R."/>
            <person name="Schleper C."/>
            <person name="Guy L."/>
            <person name="Ettema T.J."/>
        </authorList>
    </citation>
    <scope>NUCLEOTIDE SEQUENCE</scope>
</reference>